<keyword evidence="7" id="KW-0378">Hydrolase</keyword>
<dbReference type="Pfam" id="PF00912">
    <property type="entry name" value="Transgly"/>
    <property type="match status" value="1"/>
</dbReference>
<dbReference type="PROSITE" id="PS51178">
    <property type="entry name" value="PASTA"/>
    <property type="match status" value="1"/>
</dbReference>
<keyword evidence="15" id="KW-0472">Membrane</keyword>
<evidence type="ECO:0000256" key="13">
    <source>
        <dbReference type="ARBA" id="ARBA00049902"/>
    </source>
</evidence>
<sequence length="885" mass="94559">MSMRAPTTLARVISLLGAFLAIAVLMGLIGAGLLLPVVGATGSAAREGVGLFEELPGDLESNPLAQQSRIVAANGDLIATPAQENRILVGLDDISPFMKNAQIAIEDERFFDHGGLDLRALSRAMVSNATSDTTQGGSTLTQQYVKMMLEDQALRQEDADALKGLRARDGVEGYVRKLRELKYAVTLEQRLTKDQILEGYLNLAYYGDRAYGVEAAARHYFGVKSADLNLPQAATLAGIVRAPSITDPVNSPKNALARRNVVLDKMYQQGMITESEWQKARDSEIELDVHDSQRSCMNSQHPYFCDYVTEWLLQHDALGVTREERLAKLTTGGLTITTTLDPAMSKLIAQQTKEYAPPGNEYKLAAAAAMVEPGTGRVIAFGQSSDYSIQESRDRFSSTAVNWSVDNRYGGSNGFQIGSVAKAFTLVTALETGVPVEASLNIRDAVQVDRNNNWRNPEEPGSHPEGDTQPAVIFERSDFQEGCSIGQDEWAVRNAEGANHESVMTLRKATRSSVNTAFATLASQVGTCNIRDTMTAMGLHAASGEPYGSGDASVAPTFVLGADNSSPLTVAASYATIAAGGLYCPPVPVTKIVDSEGKEIPLDLPGCEQVIEPDVAAGTAELMQEVMVGSGFRALLDDNRPSGGKTGTADESKHTWFAGYTPQLSTAVWIGSPGAKYEGDLKDFTIGEHHIDGWFYGSKLATLLWKELMETALKDEPIEDFDEPSNEVLQGEERPVPDVAGEPIEDAIRILGEAGFITEEYTRGSSQPEGTVLYTTPSPGTMMMAGKTVYVYVAGGWAQSTYTPPPAPAPAPAPSQPAPSPPPAPEPAPAPEPEPEPEPEPSPEPPPPSNPEPPPPSNPEPPPSDPGPPPGGELPPGIEPPGQRD</sequence>
<feature type="region of interest" description="Disordered" evidence="14">
    <location>
        <begin position="719"/>
        <end position="739"/>
    </location>
</feature>
<evidence type="ECO:0000256" key="1">
    <source>
        <dbReference type="ARBA" id="ARBA00007090"/>
    </source>
</evidence>
<dbReference type="Pfam" id="PF00905">
    <property type="entry name" value="Transpeptidase"/>
    <property type="match status" value="1"/>
</dbReference>
<dbReference type="InterPro" id="IPR012338">
    <property type="entry name" value="Beta-lactam/transpept-like"/>
</dbReference>
<dbReference type="Gene3D" id="3.40.710.10">
    <property type="entry name" value="DD-peptidase/beta-lactamase superfamily"/>
    <property type="match status" value="1"/>
</dbReference>
<dbReference type="KEGG" id="orz:FNH13_17885"/>
<keyword evidence="3" id="KW-0121">Carboxypeptidase</keyword>
<evidence type="ECO:0000256" key="5">
    <source>
        <dbReference type="ARBA" id="ARBA00022676"/>
    </source>
</evidence>
<dbReference type="Pfam" id="PF03793">
    <property type="entry name" value="PASTA"/>
    <property type="match status" value="1"/>
</dbReference>
<feature type="compositionally biased region" description="Pro residues" evidence="14">
    <location>
        <begin position="804"/>
        <end position="832"/>
    </location>
</feature>
<evidence type="ECO:0000256" key="4">
    <source>
        <dbReference type="ARBA" id="ARBA00022670"/>
    </source>
</evidence>
<evidence type="ECO:0000256" key="3">
    <source>
        <dbReference type="ARBA" id="ARBA00022645"/>
    </source>
</evidence>
<dbReference type="FunFam" id="1.10.3810.10:FF:000001">
    <property type="entry name" value="Penicillin-binding protein 1A"/>
    <property type="match status" value="1"/>
</dbReference>
<dbReference type="SUPFAM" id="SSF53955">
    <property type="entry name" value="Lysozyme-like"/>
    <property type="match status" value="1"/>
</dbReference>
<comment type="similarity">
    <text evidence="2">In the N-terminal section; belongs to the glycosyltransferase 51 family.</text>
</comment>
<evidence type="ECO:0000256" key="11">
    <source>
        <dbReference type="ARBA" id="ARBA00023316"/>
    </source>
</evidence>
<name>A0A516GEM8_9MICO</name>
<keyword evidence="10" id="KW-0511">Multifunctional enzyme</keyword>
<gene>
    <name evidence="17" type="ORF">FNH13_17885</name>
</gene>
<keyword evidence="11" id="KW-0961">Cell wall biogenesis/degradation</keyword>
<feature type="compositionally biased region" description="Pro residues" evidence="14">
    <location>
        <begin position="842"/>
        <end position="879"/>
    </location>
</feature>
<dbReference type="GO" id="GO:0008360">
    <property type="term" value="P:regulation of cell shape"/>
    <property type="evidence" value="ECO:0007669"/>
    <property type="project" value="UniProtKB-KW"/>
</dbReference>
<dbReference type="Proteomes" id="UP000315395">
    <property type="component" value="Chromosome"/>
</dbReference>
<evidence type="ECO:0000256" key="7">
    <source>
        <dbReference type="ARBA" id="ARBA00022801"/>
    </source>
</evidence>
<evidence type="ECO:0000256" key="9">
    <source>
        <dbReference type="ARBA" id="ARBA00022984"/>
    </source>
</evidence>
<evidence type="ECO:0000256" key="6">
    <source>
        <dbReference type="ARBA" id="ARBA00022679"/>
    </source>
</evidence>
<dbReference type="Gene3D" id="3.30.10.20">
    <property type="match status" value="1"/>
</dbReference>
<dbReference type="InterPro" id="IPR001460">
    <property type="entry name" value="PCN-bd_Tpept"/>
</dbReference>
<dbReference type="GO" id="GO:0071555">
    <property type="term" value="P:cell wall organization"/>
    <property type="evidence" value="ECO:0007669"/>
    <property type="project" value="UniProtKB-KW"/>
</dbReference>
<dbReference type="GO" id="GO:0009252">
    <property type="term" value="P:peptidoglycan biosynthetic process"/>
    <property type="evidence" value="ECO:0007669"/>
    <property type="project" value="UniProtKB-KW"/>
</dbReference>
<feature type="transmembrane region" description="Helical" evidence="15">
    <location>
        <begin position="12"/>
        <end position="35"/>
    </location>
</feature>
<dbReference type="GO" id="GO:0009002">
    <property type="term" value="F:serine-type D-Ala-D-Ala carboxypeptidase activity"/>
    <property type="evidence" value="ECO:0007669"/>
    <property type="project" value="UniProtKB-EC"/>
</dbReference>
<dbReference type="GO" id="GO:0008658">
    <property type="term" value="F:penicillin binding"/>
    <property type="evidence" value="ECO:0007669"/>
    <property type="project" value="InterPro"/>
</dbReference>
<dbReference type="InterPro" id="IPR050396">
    <property type="entry name" value="Glycosyltr_51/Transpeptidase"/>
</dbReference>
<keyword evidence="15" id="KW-1133">Transmembrane helix</keyword>
<comment type="catalytic activity">
    <reaction evidence="12">
        <text>Preferential cleavage: (Ac)2-L-Lys-D-Ala-|-D-Ala. Also transpeptidation of peptidyl-alanyl moieties that are N-acyl substituents of D-alanine.</text>
        <dbReference type="EC" id="3.4.16.4"/>
    </reaction>
</comment>
<dbReference type="PANTHER" id="PTHR32282:SF33">
    <property type="entry name" value="PEPTIDOGLYCAN GLYCOSYLTRANSFERASE"/>
    <property type="match status" value="1"/>
</dbReference>
<evidence type="ECO:0000313" key="17">
    <source>
        <dbReference type="EMBL" id="QDO89965.1"/>
    </source>
</evidence>
<keyword evidence="8" id="KW-0133">Cell shape</keyword>
<reference evidence="17 18" key="1">
    <citation type="submission" date="2019-07" db="EMBL/GenBank/DDBJ databases">
        <title>complete genome sequencing of Ornithinimicrobium sp. H23M54.</title>
        <authorList>
            <person name="Bae J.-W."/>
            <person name="Lee S.-Y."/>
        </authorList>
    </citation>
    <scope>NUCLEOTIDE SEQUENCE [LARGE SCALE GENOMIC DNA]</scope>
    <source>
        <strain evidence="17 18">H23M54</strain>
    </source>
</reference>
<dbReference type="InterPro" id="IPR001264">
    <property type="entry name" value="Glyco_trans_51"/>
</dbReference>
<keyword evidence="18" id="KW-1185">Reference proteome</keyword>
<keyword evidence="15" id="KW-0812">Transmembrane</keyword>
<dbReference type="GO" id="GO:0006508">
    <property type="term" value="P:proteolysis"/>
    <property type="evidence" value="ECO:0007669"/>
    <property type="project" value="UniProtKB-KW"/>
</dbReference>
<evidence type="ECO:0000256" key="2">
    <source>
        <dbReference type="ARBA" id="ARBA00007739"/>
    </source>
</evidence>
<evidence type="ECO:0000256" key="15">
    <source>
        <dbReference type="SAM" id="Phobius"/>
    </source>
</evidence>
<evidence type="ECO:0000256" key="14">
    <source>
        <dbReference type="SAM" id="MobiDB-lite"/>
    </source>
</evidence>
<evidence type="ECO:0000259" key="16">
    <source>
        <dbReference type="PROSITE" id="PS51178"/>
    </source>
</evidence>
<dbReference type="PANTHER" id="PTHR32282">
    <property type="entry name" value="BINDING PROTEIN TRANSPEPTIDASE, PUTATIVE-RELATED"/>
    <property type="match status" value="1"/>
</dbReference>
<accession>A0A516GEM8</accession>
<dbReference type="AlphaFoldDB" id="A0A516GEM8"/>
<dbReference type="Gene3D" id="1.10.3810.10">
    <property type="entry name" value="Biosynthetic peptidoglycan transglycosylase-like"/>
    <property type="match status" value="1"/>
</dbReference>
<feature type="domain" description="PASTA" evidence="16">
    <location>
        <begin position="731"/>
        <end position="795"/>
    </location>
</feature>
<feature type="region of interest" description="Disordered" evidence="14">
    <location>
        <begin position="804"/>
        <end position="885"/>
    </location>
</feature>
<dbReference type="SMART" id="SM00740">
    <property type="entry name" value="PASTA"/>
    <property type="match status" value="1"/>
</dbReference>
<dbReference type="SUPFAM" id="SSF56601">
    <property type="entry name" value="beta-lactamase/transpeptidase-like"/>
    <property type="match status" value="1"/>
</dbReference>
<dbReference type="GO" id="GO:0008955">
    <property type="term" value="F:peptidoglycan glycosyltransferase activity"/>
    <property type="evidence" value="ECO:0007669"/>
    <property type="project" value="UniProtKB-EC"/>
</dbReference>
<dbReference type="InterPro" id="IPR023346">
    <property type="entry name" value="Lysozyme-like_dom_sf"/>
</dbReference>
<keyword evidence="5" id="KW-0328">Glycosyltransferase</keyword>
<dbReference type="InterPro" id="IPR036950">
    <property type="entry name" value="PBP_transglycosylase"/>
</dbReference>
<evidence type="ECO:0000256" key="12">
    <source>
        <dbReference type="ARBA" id="ARBA00034000"/>
    </source>
</evidence>
<organism evidence="17 18">
    <name type="scientific">Ornithinimicrobium ciconiae</name>
    <dbReference type="NCBI Taxonomy" id="2594265"/>
    <lineage>
        <taxon>Bacteria</taxon>
        <taxon>Bacillati</taxon>
        <taxon>Actinomycetota</taxon>
        <taxon>Actinomycetes</taxon>
        <taxon>Micrococcales</taxon>
        <taxon>Ornithinimicrobiaceae</taxon>
        <taxon>Ornithinimicrobium</taxon>
    </lineage>
</organism>
<keyword evidence="9" id="KW-0573">Peptidoglycan synthesis</keyword>
<dbReference type="CDD" id="cd06577">
    <property type="entry name" value="PASTA_pknB"/>
    <property type="match status" value="1"/>
</dbReference>
<dbReference type="EMBL" id="CP041616">
    <property type="protein sequence ID" value="QDO89965.1"/>
    <property type="molecule type" value="Genomic_DNA"/>
</dbReference>
<proteinExistence type="inferred from homology"/>
<keyword evidence="6" id="KW-0808">Transferase</keyword>
<evidence type="ECO:0000313" key="18">
    <source>
        <dbReference type="Proteomes" id="UP000315395"/>
    </source>
</evidence>
<evidence type="ECO:0000256" key="8">
    <source>
        <dbReference type="ARBA" id="ARBA00022960"/>
    </source>
</evidence>
<dbReference type="OrthoDB" id="9766909at2"/>
<evidence type="ECO:0000256" key="10">
    <source>
        <dbReference type="ARBA" id="ARBA00023268"/>
    </source>
</evidence>
<protein>
    <submittedName>
        <fullName evidence="17">Penicillin-binding protein</fullName>
    </submittedName>
</protein>
<comment type="similarity">
    <text evidence="1">In the C-terminal section; belongs to the transpeptidase family.</text>
</comment>
<keyword evidence="4" id="KW-0645">Protease</keyword>
<dbReference type="GO" id="GO:0030288">
    <property type="term" value="C:outer membrane-bounded periplasmic space"/>
    <property type="evidence" value="ECO:0007669"/>
    <property type="project" value="TreeGrafter"/>
</dbReference>
<comment type="catalytic activity">
    <reaction evidence="13">
        <text>[GlcNAc-(1-&gt;4)-Mur2Ac(oyl-L-Ala-gamma-D-Glu-L-Lys-D-Ala-D-Ala)](n)-di-trans,octa-cis-undecaprenyl diphosphate + beta-D-GlcNAc-(1-&gt;4)-Mur2Ac(oyl-L-Ala-gamma-D-Glu-L-Lys-D-Ala-D-Ala)-di-trans,octa-cis-undecaprenyl diphosphate = [GlcNAc-(1-&gt;4)-Mur2Ac(oyl-L-Ala-gamma-D-Glu-L-Lys-D-Ala-D-Ala)](n+1)-di-trans,octa-cis-undecaprenyl diphosphate + di-trans,octa-cis-undecaprenyl diphosphate + H(+)</text>
        <dbReference type="Rhea" id="RHEA:23708"/>
        <dbReference type="Rhea" id="RHEA-COMP:9602"/>
        <dbReference type="Rhea" id="RHEA-COMP:9603"/>
        <dbReference type="ChEBI" id="CHEBI:15378"/>
        <dbReference type="ChEBI" id="CHEBI:58405"/>
        <dbReference type="ChEBI" id="CHEBI:60033"/>
        <dbReference type="ChEBI" id="CHEBI:78435"/>
        <dbReference type="EC" id="2.4.99.28"/>
    </reaction>
</comment>
<dbReference type="InterPro" id="IPR005543">
    <property type="entry name" value="PASTA_dom"/>
</dbReference>